<comment type="caution">
    <text evidence="2">The sequence shown here is derived from an EMBL/GenBank/DDBJ whole genome shotgun (WGS) entry which is preliminary data.</text>
</comment>
<keyword evidence="3" id="KW-1185">Reference proteome</keyword>
<name>A0AAD9T4S7_9HELO</name>
<organism evidence="2 3">
    <name type="scientific">Diplocarpon rosae</name>
    <dbReference type="NCBI Taxonomy" id="946125"/>
    <lineage>
        <taxon>Eukaryota</taxon>
        <taxon>Fungi</taxon>
        <taxon>Dikarya</taxon>
        <taxon>Ascomycota</taxon>
        <taxon>Pezizomycotina</taxon>
        <taxon>Leotiomycetes</taxon>
        <taxon>Helotiales</taxon>
        <taxon>Drepanopezizaceae</taxon>
        <taxon>Diplocarpon</taxon>
    </lineage>
</organism>
<proteinExistence type="predicted"/>
<feature type="compositionally biased region" description="Basic and acidic residues" evidence="1">
    <location>
        <begin position="24"/>
        <end position="38"/>
    </location>
</feature>
<feature type="region of interest" description="Disordered" evidence="1">
    <location>
        <begin position="17"/>
        <end position="38"/>
    </location>
</feature>
<evidence type="ECO:0000256" key="1">
    <source>
        <dbReference type="SAM" id="MobiDB-lite"/>
    </source>
</evidence>
<dbReference type="AlphaFoldDB" id="A0AAD9T4S7"/>
<dbReference type="EMBL" id="JAUBYV010000002">
    <property type="protein sequence ID" value="KAK2629007.1"/>
    <property type="molecule type" value="Genomic_DNA"/>
</dbReference>
<accession>A0AAD9T4S7</accession>
<sequence length="127" mass="14404">MKADKAEKCEMPRVLGYGYETDTTPDRMESSTSQREEGMASCKEAEIMLLSSYLRSRNTRTLQAQIAFHQTLCHRSLSQLKPRFLYVRFVSPKDPAIFVCGSRTESRSFALATNQIASGILTERQTD</sequence>
<evidence type="ECO:0000313" key="3">
    <source>
        <dbReference type="Proteomes" id="UP001285354"/>
    </source>
</evidence>
<protein>
    <submittedName>
        <fullName evidence="2">Uncharacterized protein</fullName>
    </submittedName>
</protein>
<dbReference type="Proteomes" id="UP001285354">
    <property type="component" value="Unassembled WGS sequence"/>
</dbReference>
<reference evidence="2" key="1">
    <citation type="submission" date="2023-06" db="EMBL/GenBank/DDBJ databases">
        <title>Draft genome of Marssonina rosae.</title>
        <authorList>
            <person name="Cheng Q."/>
        </authorList>
    </citation>
    <scope>NUCLEOTIDE SEQUENCE</scope>
    <source>
        <strain evidence="2">R4</strain>
    </source>
</reference>
<evidence type="ECO:0000313" key="2">
    <source>
        <dbReference type="EMBL" id="KAK2629007.1"/>
    </source>
</evidence>
<gene>
    <name evidence="2" type="ORF">QTJ16_002110</name>
</gene>